<keyword evidence="5" id="KW-1185">Reference proteome</keyword>
<organism evidence="4 5">
    <name type="scientific">Amycolatopsis xylanica</name>
    <dbReference type="NCBI Taxonomy" id="589385"/>
    <lineage>
        <taxon>Bacteria</taxon>
        <taxon>Bacillati</taxon>
        <taxon>Actinomycetota</taxon>
        <taxon>Actinomycetes</taxon>
        <taxon>Pseudonocardiales</taxon>
        <taxon>Pseudonocardiaceae</taxon>
        <taxon>Amycolatopsis</taxon>
    </lineage>
</organism>
<feature type="transmembrane region" description="Helical" evidence="2">
    <location>
        <begin position="163"/>
        <end position="182"/>
    </location>
</feature>
<dbReference type="GO" id="GO:0016747">
    <property type="term" value="F:acyltransferase activity, transferring groups other than amino-acyl groups"/>
    <property type="evidence" value="ECO:0007669"/>
    <property type="project" value="InterPro"/>
</dbReference>
<dbReference type="Pfam" id="PF01757">
    <property type="entry name" value="Acyl_transf_3"/>
    <property type="match status" value="1"/>
</dbReference>
<dbReference type="PANTHER" id="PTHR23028:SF131">
    <property type="entry name" value="BLR2367 PROTEIN"/>
    <property type="match status" value="1"/>
</dbReference>
<feature type="transmembrane region" description="Helical" evidence="2">
    <location>
        <begin position="12"/>
        <end position="33"/>
    </location>
</feature>
<dbReference type="GO" id="GO:0000271">
    <property type="term" value="P:polysaccharide biosynthetic process"/>
    <property type="evidence" value="ECO:0007669"/>
    <property type="project" value="TreeGrafter"/>
</dbReference>
<evidence type="ECO:0000256" key="2">
    <source>
        <dbReference type="SAM" id="Phobius"/>
    </source>
</evidence>
<keyword evidence="2" id="KW-1133">Transmembrane helix</keyword>
<name>A0A1H2U3J0_9PSEU</name>
<evidence type="ECO:0000256" key="1">
    <source>
        <dbReference type="SAM" id="MobiDB-lite"/>
    </source>
</evidence>
<dbReference type="EMBL" id="FNON01000001">
    <property type="protein sequence ID" value="SDW50773.1"/>
    <property type="molecule type" value="Genomic_DNA"/>
</dbReference>
<keyword evidence="4" id="KW-0012">Acyltransferase</keyword>
<feature type="transmembrane region" description="Helical" evidence="2">
    <location>
        <begin position="85"/>
        <end position="107"/>
    </location>
</feature>
<dbReference type="GO" id="GO:0016787">
    <property type="term" value="F:hydrolase activity"/>
    <property type="evidence" value="ECO:0007669"/>
    <property type="project" value="UniProtKB-KW"/>
</dbReference>
<dbReference type="STRING" id="589385.SAMN05421504_101775"/>
<sequence length="381" mass="41386">MPMSYAEYLATRHFHGLTGVRALAAVAVVFFHYGGPALGPLQGWIAVHLFFVLSGFLITTLSLREEDRSGRVSLRAFWVRRVFRIMPVYYTVLALTAVFVVIGGQYWSSRLGDAMPLYLVFGNELVDYNTPLGMSWTLGVEEKFYFVWPALLVLTALAKSRKLWLRTGICVLSVAAVVFVVLPLTNGEGMGKLAAHYVSLVIGCLLALLMHHPKGFALVRPLMRPVVAVPVALGFCVFQLFVGDLVPLVGGIPWFTPIYALVSSLLLVAVVAPGPVQRLLACRPLKYIGDRSYGLYLSQVMAAAVTGVIAPPGWGKAIATAAVALGIACVLYRWVEMPMITRGRQLAAKLPQASPVKARTAASEVVSVPAGSNRPKHSRPR</sequence>
<dbReference type="InterPro" id="IPR050879">
    <property type="entry name" value="Acyltransferase_3"/>
</dbReference>
<feature type="region of interest" description="Disordered" evidence="1">
    <location>
        <begin position="358"/>
        <end position="381"/>
    </location>
</feature>
<dbReference type="GO" id="GO:0016020">
    <property type="term" value="C:membrane"/>
    <property type="evidence" value="ECO:0007669"/>
    <property type="project" value="TreeGrafter"/>
</dbReference>
<evidence type="ECO:0000259" key="3">
    <source>
        <dbReference type="Pfam" id="PF01757"/>
    </source>
</evidence>
<feature type="transmembrane region" description="Helical" evidence="2">
    <location>
        <begin position="254"/>
        <end position="272"/>
    </location>
</feature>
<feature type="transmembrane region" description="Helical" evidence="2">
    <location>
        <begin position="222"/>
        <end position="242"/>
    </location>
</feature>
<evidence type="ECO:0000313" key="5">
    <source>
        <dbReference type="Proteomes" id="UP000199515"/>
    </source>
</evidence>
<feature type="transmembrane region" description="Helical" evidence="2">
    <location>
        <begin position="194"/>
        <end position="210"/>
    </location>
</feature>
<feature type="transmembrane region" description="Helical" evidence="2">
    <location>
        <begin position="293"/>
        <end position="311"/>
    </location>
</feature>
<protein>
    <submittedName>
        <fullName evidence="4">Peptidoglycan/LPS O-acetylase OafA/YrhL, contains acyltransferase and SGNH-hydrolase domains</fullName>
    </submittedName>
</protein>
<evidence type="ECO:0000313" key="4">
    <source>
        <dbReference type="EMBL" id="SDW50773.1"/>
    </source>
</evidence>
<keyword evidence="2" id="KW-0812">Transmembrane</keyword>
<feature type="domain" description="Acyltransferase 3" evidence="3">
    <location>
        <begin position="15"/>
        <end position="333"/>
    </location>
</feature>
<gene>
    <name evidence="4" type="ORF">SAMN05421504_101775</name>
</gene>
<dbReference type="AlphaFoldDB" id="A0A1H2U3J0"/>
<feature type="transmembrane region" description="Helical" evidence="2">
    <location>
        <begin position="317"/>
        <end position="335"/>
    </location>
</feature>
<dbReference type="PANTHER" id="PTHR23028">
    <property type="entry name" value="ACETYLTRANSFERASE"/>
    <property type="match status" value="1"/>
</dbReference>
<dbReference type="Proteomes" id="UP000199515">
    <property type="component" value="Unassembled WGS sequence"/>
</dbReference>
<keyword evidence="4" id="KW-0378">Hydrolase</keyword>
<reference evidence="4 5" key="1">
    <citation type="submission" date="2016-10" db="EMBL/GenBank/DDBJ databases">
        <authorList>
            <person name="de Groot N.N."/>
        </authorList>
    </citation>
    <scope>NUCLEOTIDE SEQUENCE [LARGE SCALE GENOMIC DNA]</scope>
    <source>
        <strain evidence="4 5">CPCC 202699</strain>
    </source>
</reference>
<proteinExistence type="predicted"/>
<dbReference type="RefSeq" id="WP_091286595.1">
    <property type="nucleotide sequence ID" value="NZ_FNON01000001.1"/>
</dbReference>
<feature type="transmembrane region" description="Helical" evidence="2">
    <location>
        <begin position="45"/>
        <end position="64"/>
    </location>
</feature>
<accession>A0A1H2U3J0</accession>
<dbReference type="OrthoDB" id="3404679at2"/>
<dbReference type="InterPro" id="IPR002656">
    <property type="entry name" value="Acyl_transf_3_dom"/>
</dbReference>
<feature type="transmembrane region" description="Helical" evidence="2">
    <location>
        <begin position="143"/>
        <end position="158"/>
    </location>
</feature>
<keyword evidence="4" id="KW-0808">Transferase</keyword>
<keyword evidence="2" id="KW-0472">Membrane</keyword>